<evidence type="ECO:0000256" key="1">
    <source>
        <dbReference type="SAM" id="MobiDB-lite"/>
    </source>
</evidence>
<feature type="region of interest" description="Disordered" evidence="1">
    <location>
        <begin position="162"/>
        <end position="193"/>
    </location>
</feature>
<keyword evidence="4" id="KW-1185">Reference proteome</keyword>
<protein>
    <recommendedName>
        <fullName evidence="5">Transmembrane protein</fullName>
    </recommendedName>
</protein>
<comment type="caution">
    <text evidence="3">The sequence shown here is derived from an EMBL/GenBank/DDBJ whole genome shotgun (WGS) entry which is preliminary data.</text>
</comment>
<accession>A0A9N8E0Q3</accession>
<reference evidence="3" key="1">
    <citation type="submission" date="2020-06" db="EMBL/GenBank/DDBJ databases">
        <authorList>
            <consortium name="Plant Systems Biology data submission"/>
        </authorList>
    </citation>
    <scope>NUCLEOTIDE SEQUENCE</scope>
    <source>
        <strain evidence="3">D6</strain>
    </source>
</reference>
<dbReference type="AlphaFoldDB" id="A0A9N8E0Q3"/>
<evidence type="ECO:0000313" key="4">
    <source>
        <dbReference type="Proteomes" id="UP001153069"/>
    </source>
</evidence>
<dbReference type="EMBL" id="CAICTM010000532">
    <property type="protein sequence ID" value="CAB9512372.1"/>
    <property type="molecule type" value="Genomic_DNA"/>
</dbReference>
<feature type="chain" id="PRO_5040138433" description="Transmembrane protein" evidence="2">
    <location>
        <begin position="26"/>
        <end position="193"/>
    </location>
</feature>
<name>A0A9N8E0Q3_9STRA</name>
<evidence type="ECO:0000313" key="3">
    <source>
        <dbReference type="EMBL" id="CAB9512372.1"/>
    </source>
</evidence>
<evidence type="ECO:0000256" key="2">
    <source>
        <dbReference type="SAM" id="SignalP"/>
    </source>
</evidence>
<keyword evidence="2" id="KW-0732">Signal</keyword>
<gene>
    <name evidence="3" type="ORF">SEMRO_533_G161570.1</name>
</gene>
<feature type="signal peptide" evidence="2">
    <location>
        <begin position="1"/>
        <end position="25"/>
    </location>
</feature>
<dbReference type="Proteomes" id="UP001153069">
    <property type="component" value="Unassembled WGS sequence"/>
</dbReference>
<proteinExistence type="predicted"/>
<sequence length="193" mass="21656">MRRFFFLVFRVALLLLLQSPIRALADDSFRPPPPKAAPPPTPPERRTQLITRSTGVACSAVAATVTLRRINLRSPIGKVVLVVALAASYLGGAQTAGWIADLVPEAPIPAAFPQEPYQKQSYSSSQDPYHADIEVEDVEREEIKRHRKTTLQEQLFFWRKSKSAPVPSDDTPPVPEWSNAYQKKQNYEENYGI</sequence>
<evidence type="ECO:0008006" key="5">
    <source>
        <dbReference type="Google" id="ProtNLM"/>
    </source>
</evidence>
<organism evidence="3 4">
    <name type="scientific">Seminavis robusta</name>
    <dbReference type="NCBI Taxonomy" id="568900"/>
    <lineage>
        <taxon>Eukaryota</taxon>
        <taxon>Sar</taxon>
        <taxon>Stramenopiles</taxon>
        <taxon>Ochrophyta</taxon>
        <taxon>Bacillariophyta</taxon>
        <taxon>Bacillariophyceae</taxon>
        <taxon>Bacillariophycidae</taxon>
        <taxon>Naviculales</taxon>
        <taxon>Naviculaceae</taxon>
        <taxon>Seminavis</taxon>
    </lineage>
</organism>